<evidence type="ECO:0000256" key="11">
    <source>
        <dbReference type="ARBA" id="ARBA00023225"/>
    </source>
</evidence>
<dbReference type="PRINTS" id="PR00950">
    <property type="entry name" value="TYPE3IMSPROT"/>
</dbReference>
<evidence type="ECO:0000256" key="3">
    <source>
        <dbReference type="ARBA" id="ARBA00021622"/>
    </source>
</evidence>
<keyword evidence="15" id="KW-0966">Cell projection</keyword>
<evidence type="ECO:0000256" key="6">
    <source>
        <dbReference type="ARBA" id="ARBA00022692"/>
    </source>
</evidence>
<dbReference type="Gene3D" id="3.40.1690.10">
    <property type="entry name" value="secretion proteins EscU"/>
    <property type="match status" value="1"/>
</dbReference>
<comment type="similarity">
    <text evidence="2 13">Belongs to the type III secretion exporter family.</text>
</comment>
<dbReference type="PANTHER" id="PTHR30531:SF12">
    <property type="entry name" value="FLAGELLAR BIOSYNTHETIC PROTEIN FLHB"/>
    <property type="match status" value="1"/>
</dbReference>
<keyword evidence="10 13" id="KW-0472">Membrane</keyword>
<gene>
    <name evidence="13 15" type="primary">flhB</name>
    <name evidence="15" type="ORF">OTERR_08800</name>
</gene>
<dbReference type="GO" id="GO:0044780">
    <property type="term" value="P:bacterial-type flagellum assembly"/>
    <property type="evidence" value="ECO:0007669"/>
    <property type="project" value="InterPro"/>
</dbReference>
<evidence type="ECO:0000256" key="4">
    <source>
        <dbReference type="ARBA" id="ARBA00022448"/>
    </source>
</evidence>
<dbReference type="AlphaFoldDB" id="A0A5C1E5Z5"/>
<dbReference type="Pfam" id="PF01312">
    <property type="entry name" value="Bac_export_2"/>
    <property type="match status" value="1"/>
</dbReference>
<evidence type="ECO:0000256" key="5">
    <source>
        <dbReference type="ARBA" id="ARBA00022475"/>
    </source>
</evidence>
<evidence type="ECO:0000256" key="2">
    <source>
        <dbReference type="ARBA" id="ARBA00010690"/>
    </source>
</evidence>
<feature type="compositionally biased region" description="Low complexity" evidence="14">
    <location>
        <begin position="331"/>
        <end position="340"/>
    </location>
</feature>
<evidence type="ECO:0000256" key="8">
    <source>
        <dbReference type="ARBA" id="ARBA00022927"/>
    </source>
</evidence>
<keyword evidence="15" id="KW-0969">Cilium</keyword>
<keyword evidence="8 13" id="KW-0653">Protein transport</keyword>
<feature type="transmembrane region" description="Helical" evidence="13">
    <location>
        <begin position="89"/>
        <end position="117"/>
    </location>
</feature>
<dbReference type="KEGG" id="otr:OTERR_08800"/>
<sequence>MGGYFVDRMLKVFKKGIAWDRQLATDSNVLLVRLADVATDAVFALWPLFLVLIIAAVASPFFLNAWNFSSKAFSPNLNRLNPMSGMGRIFSWNGLVELAKAVVKAGLVGGVAIWVIWREIDQLLGLSSQSLEAGLADAGHLMAWSFLVIAAAMVLIVAADVPFQLWQYYDKLKMTKEEVKQEMKEMEGSPEVKGRIRQLMREAARKRMMSAIPKADVIVTNPTHFAVALAYQSGMKAPKVVAKGMGVIALKIREIGTEHGVAFLEAPPLARALYKHVELEAEIPGTLYNAVAEVLAYVYQLRRYRSEGGDYPVPPRDLPIPPELVPPAPAEPALAGALNG</sequence>
<feature type="transmembrane region" description="Helical" evidence="13">
    <location>
        <begin position="141"/>
        <end position="166"/>
    </location>
</feature>
<accession>A0A5C1E5Z5</accession>
<dbReference type="PANTHER" id="PTHR30531">
    <property type="entry name" value="FLAGELLAR BIOSYNTHETIC PROTEIN FLHB"/>
    <property type="match status" value="1"/>
</dbReference>
<keyword evidence="4 13" id="KW-0813">Transport</keyword>
<dbReference type="SUPFAM" id="SSF160544">
    <property type="entry name" value="EscU C-terminal domain-like"/>
    <property type="match status" value="1"/>
</dbReference>
<dbReference type="InterPro" id="IPR006136">
    <property type="entry name" value="FlhB"/>
</dbReference>
<dbReference type="InterPro" id="IPR029025">
    <property type="entry name" value="T3SS_substrate_exporter_C"/>
</dbReference>
<keyword evidence="15" id="KW-0282">Flagellum</keyword>
<dbReference type="Proteomes" id="UP000323671">
    <property type="component" value="Chromosome"/>
</dbReference>
<dbReference type="Gene3D" id="6.10.250.2080">
    <property type="match status" value="1"/>
</dbReference>
<comment type="function">
    <text evidence="12 13">Required for formation of the rod structure in the basal body of the flagellar apparatus. Together with FliI and FliH, may constitute the export apparatus of flagellin.</text>
</comment>
<keyword evidence="7 13" id="KW-1005">Bacterial flagellum biogenesis</keyword>
<dbReference type="GO" id="GO:0009306">
    <property type="term" value="P:protein secretion"/>
    <property type="evidence" value="ECO:0007669"/>
    <property type="project" value="InterPro"/>
</dbReference>
<comment type="subcellular location">
    <subcellularLocation>
        <location evidence="1">Cell membrane</location>
        <topology evidence="1">Multi-pass membrane protein</topology>
    </subcellularLocation>
</comment>
<feature type="transmembrane region" description="Helical" evidence="13">
    <location>
        <begin position="43"/>
        <end position="68"/>
    </location>
</feature>
<dbReference type="InterPro" id="IPR006135">
    <property type="entry name" value="T3SS_substrate_exporter"/>
</dbReference>
<keyword evidence="16" id="KW-1185">Reference proteome</keyword>
<feature type="compositionally biased region" description="Pro residues" evidence="14">
    <location>
        <begin position="313"/>
        <end position="330"/>
    </location>
</feature>
<keyword evidence="9 13" id="KW-1133">Transmembrane helix</keyword>
<proteinExistence type="inferred from homology"/>
<evidence type="ECO:0000313" key="15">
    <source>
        <dbReference type="EMBL" id="QEL64356.1"/>
    </source>
</evidence>
<feature type="region of interest" description="Disordered" evidence="14">
    <location>
        <begin position="313"/>
        <end position="340"/>
    </location>
</feature>
<dbReference type="NCBIfam" id="TIGR00328">
    <property type="entry name" value="flhB"/>
    <property type="match status" value="1"/>
</dbReference>
<comment type="caution">
    <text evidence="13">Lacks conserved residue(s) required for the propagation of feature annotation.</text>
</comment>
<evidence type="ECO:0000256" key="13">
    <source>
        <dbReference type="RuleBase" id="RU364091"/>
    </source>
</evidence>
<dbReference type="FunFam" id="3.40.1690.10:FF:000001">
    <property type="entry name" value="Flagellar biosynthetic protein FlhB"/>
    <property type="match status" value="1"/>
</dbReference>
<keyword evidence="6 13" id="KW-0812">Transmembrane</keyword>
<keyword evidence="11 13" id="KW-1006">Bacterial flagellum protein export</keyword>
<organism evidence="15 16">
    <name type="scientific">Oryzomicrobium terrae</name>
    <dbReference type="NCBI Taxonomy" id="1735038"/>
    <lineage>
        <taxon>Bacteria</taxon>
        <taxon>Pseudomonadati</taxon>
        <taxon>Pseudomonadota</taxon>
        <taxon>Betaproteobacteria</taxon>
        <taxon>Rhodocyclales</taxon>
        <taxon>Rhodocyclaceae</taxon>
        <taxon>Oryzomicrobium</taxon>
    </lineage>
</organism>
<dbReference type="GO" id="GO:0005886">
    <property type="term" value="C:plasma membrane"/>
    <property type="evidence" value="ECO:0007669"/>
    <property type="project" value="UniProtKB-SubCell"/>
</dbReference>
<dbReference type="EMBL" id="CP022579">
    <property type="protein sequence ID" value="QEL64356.1"/>
    <property type="molecule type" value="Genomic_DNA"/>
</dbReference>
<keyword evidence="5 13" id="KW-1003">Cell membrane</keyword>
<protein>
    <recommendedName>
        <fullName evidence="3 13">Flagellar biosynthetic protein FlhB</fullName>
    </recommendedName>
</protein>
<evidence type="ECO:0000256" key="14">
    <source>
        <dbReference type="SAM" id="MobiDB-lite"/>
    </source>
</evidence>
<reference evidence="15 16" key="1">
    <citation type="submission" date="2017-07" db="EMBL/GenBank/DDBJ databases">
        <title>Complete genome sequence of Oryzomicrobium terrae TPP412.</title>
        <authorList>
            <person name="Chiu L.-W."/>
            <person name="Lo K.-J."/>
            <person name="Tsai Y.-M."/>
            <person name="Lin S.-S."/>
            <person name="Kuo C.-H."/>
            <person name="Liu C.-T."/>
        </authorList>
    </citation>
    <scope>NUCLEOTIDE SEQUENCE [LARGE SCALE GENOMIC DNA]</scope>
    <source>
        <strain evidence="15 16">TPP412</strain>
    </source>
</reference>
<evidence type="ECO:0000256" key="1">
    <source>
        <dbReference type="ARBA" id="ARBA00004651"/>
    </source>
</evidence>
<name>A0A5C1E5Z5_9RHOO</name>
<evidence type="ECO:0000313" key="16">
    <source>
        <dbReference type="Proteomes" id="UP000323671"/>
    </source>
</evidence>
<evidence type="ECO:0000256" key="12">
    <source>
        <dbReference type="ARBA" id="ARBA00025078"/>
    </source>
</evidence>
<evidence type="ECO:0000256" key="10">
    <source>
        <dbReference type="ARBA" id="ARBA00023136"/>
    </source>
</evidence>
<evidence type="ECO:0000256" key="9">
    <source>
        <dbReference type="ARBA" id="ARBA00022989"/>
    </source>
</evidence>
<evidence type="ECO:0000256" key="7">
    <source>
        <dbReference type="ARBA" id="ARBA00022795"/>
    </source>
</evidence>